<evidence type="ECO:0000256" key="5">
    <source>
        <dbReference type="ARBA" id="ARBA00023136"/>
    </source>
</evidence>
<evidence type="ECO:0000313" key="9">
    <source>
        <dbReference type="EMBL" id="MBM3222620.1"/>
    </source>
</evidence>
<dbReference type="Proteomes" id="UP000712673">
    <property type="component" value="Unassembled WGS sequence"/>
</dbReference>
<dbReference type="AlphaFoldDB" id="A0A937VYS0"/>
<feature type="transmembrane region" description="Helical" evidence="7">
    <location>
        <begin position="203"/>
        <end position="225"/>
    </location>
</feature>
<dbReference type="PANTHER" id="PTHR30625:SF3">
    <property type="entry name" value="TOL-PAL SYSTEM PROTEIN TOLQ"/>
    <property type="match status" value="1"/>
</dbReference>
<keyword evidence="6" id="KW-0653">Protein transport</keyword>
<keyword evidence="5 7" id="KW-0472">Membrane</keyword>
<evidence type="ECO:0000256" key="2">
    <source>
        <dbReference type="ARBA" id="ARBA00022475"/>
    </source>
</evidence>
<evidence type="ECO:0000256" key="4">
    <source>
        <dbReference type="ARBA" id="ARBA00022989"/>
    </source>
</evidence>
<comment type="subcellular location">
    <subcellularLocation>
        <location evidence="1">Cell membrane</location>
        <topology evidence="1">Multi-pass membrane protein</topology>
    </subcellularLocation>
    <subcellularLocation>
        <location evidence="6">Membrane</location>
        <topology evidence="6">Multi-pass membrane protein</topology>
    </subcellularLocation>
</comment>
<feature type="domain" description="MotA/TolQ/ExbB proton channel" evidence="8">
    <location>
        <begin position="136"/>
        <end position="240"/>
    </location>
</feature>
<reference evidence="9" key="1">
    <citation type="submission" date="2019-03" db="EMBL/GenBank/DDBJ databases">
        <title>Lake Tanganyika Metagenome-Assembled Genomes (MAGs).</title>
        <authorList>
            <person name="Tran P."/>
        </authorList>
    </citation>
    <scope>NUCLEOTIDE SEQUENCE</scope>
    <source>
        <strain evidence="9">K_DeepCast_65m_m2_066</strain>
    </source>
</reference>
<evidence type="ECO:0000259" key="8">
    <source>
        <dbReference type="Pfam" id="PF01618"/>
    </source>
</evidence>
<dbReference type="GO" id="GO:0005886">
    <property type="term" value="C:plasma membrane"/>
    <property type="evidence" value="ECO:0007669"/>
    <property type="project" value="UniProtKB-SubCell"/>
</dbReference>
<feature type="transmembrane region" description="Helical" evidence="7">
    <location>
        <begin position="162"/>
        <end position="183"/>
    </location>
</feature>
<evidence type="ECO:0000313" key="10">
    <source>
        <dbReference type="Proteomes" id="UP000712673"/>
    </source>
</evidence>
<dbReference type="GO" id="GO:0017038">
    <property type="term" value="P:protein import"/>
    <property type="evidence" value="ECO:0007669"/>
    <property type="project" value="TreeGrafter"/>
</dbReference>
<accession>A0A937VYS0</accession>
<keyword evidence="4 7" id="KW-1133">Transmembrane helix</keyword>
<dbReference type="PANTHER" id="PTHR30625">
    <property type="entry name" value="PROTEIN TOLQ"/>
    <property type="match status" value="1"/>
</dbReference>
<protein>
    <submittedName>
        <fullName evidence="9">Tol-Pal system subunit TolQ</fullName>
    </submittedName>
</protein>
<evidence type="ECO:0000256" key="7">
    <source>
        <dbReference type="SAM" id="Phobius"/>
    </source>
</evidence>
<organism evidence="9 10">
    <name type="scientific">Tectimicrobiota bacterium</name>
    <dbReference type="NCBI Taxonomy" id="2528274"/>
    <lineage>
        <taxon>Bacteria</taxon>
        <taxon>Pseudomonadati</taxon>
        <taxon>Nitrospinota/Tectimicrobiota group</taxon>
        <taxon>Candidatus Tectimicrobiota</taxon>
    </lineage>
</organism>
<comment type="similarity">
    <text evidence="6">Belongs to the exbB/tolQ family.</text>
</comment>
<dbReference type="Pfam" id="PF01618">
    <property type="entry name" value="MotA_ExbB"/>
    <property type="match status" value="1"/>
</dbReference>
<dbReference type="EMBL" id="VGLS01000036">
    <property type="protein sequence ID" value="MBM3222620.1"/>
    <property type="molecule type" value="Genomic_DNA"/>
</dbReference>
<sequence length="273" mass="29786">MLAFWSIIRERSTRKLREMTPLSAQGLQSLIPLLAGLGTAVQVLVLVALMLASVMCWGIVAQKMRLLRKVRRDNASFLQVFRTSNDLAFIAAAARRFTYSSLAQLFRVAHQYVEVPVPSNGRRAVMESEIMPMSPAMLERLRQALRPRQTEEMERLEQGLPFLATTASVSPFVGLFGTVWGIMQSFHAIGQGSGASLAVVGPGIADALIATAVGLAAAIPAVMAYNHYLNRLRRMEGEMESFVEDVAQLFELYAPSEAPVARGGGSGRTPLAH</sequence>
<proteinExistence type="inferred from homology"/>
<name>A0A937VYS0_UNCTE</name>
<keyword evidence="3 7" id="KW-0812">Transmembrane</keyword>
<gene>
    <name evidence="9" type="ORF">FJZ47_02280</name>
</gene>
<feature type="transmembrane region" description="Helical" evidence="7">
    <location>
        <begin position="30"/>
        <end position="61"/>
    </location>
</feature>
<comment type="caution">
    <text evidence="9">The sequence shown here is derived from an EMBL/GenBank/DDBJ whole genome shotgun (WGS) entry which is preliminary data.</text>
</comment>
<keyword evidence="6" id="KW-0813">Transport</keyword>
<evidence type="ECO:0000256" key="6">
    <source>
        <dbReference type="RuleBase" id="RU004057"/>
    </source>
</evidence>
<evidence type="ECO:0000256" key="1">
    <source>
        <dbReference type="ARBA" id="ARBA00004651"/>
    </source>
</evidence>
<evidence type="ECO:0000256" key="3">
    <source>
        <dbReference type="ARBA" id="ARBA00022692"/>
    </source>
</evidence>
<keyword evidence="2" id="KW-1003">Cell membrane</keyword>
<dbReference type="InterPro" id="IPR050790">
    <property type="entry name" value="ExbB/TolQ_transport"/>
</dbReference>
<dbReference type="InterPro" id="IPR002898">
    <property type="entry name" value="MotA_ExbB_proton_chnl"/>
</dbReference>